<dbReference type="SUPFAM" id="SSF55718">
    <property type="entry name" value="SCP-like"/>
    <property type="match status" value="1"/>
</dbReference>
<dbReference type="SUPFAM" id="SSF109854">
    <property type="entry name" value="DinB/YfiT-like putative metalloenzymes"/>
    <property type="match status" value="1"/>
</dbReference>
<dbReference type="NCBIfam" id="TIGR03083">
    <property type="entry name" value="maleylpyruvate isomerase family mycothiol-dependent enzyme"/>
    <property type="match status" value="1"/>
</dbReference>
<dbReference type="Pfam" id="PF02036">
    <property type="entry name" value="SCP2"/>
    <property type="match status" value="1"/>
</dbReference>
<dbReference type="GO" id="GO:0046872">
    <property type="term" value="F:metal ion binding"/>
    <property type="evidence" value="ECO:0007669"/>
    <property type="project" value="InterPro"/>
</dbReference>
<dbReference type="EMBL" id="CP027306">
    <property type="protein sequence ID" value="AXE81301.1"/>
    <property type="molecule type" value="Genomic_DNA"/>
</dbReference>
<dbReference type="Pfam" id="PF11716">
    <property type="entry name" value="MDMPI_N"/>
    <property type="match status" value="1"/>
</dbReference>
<gene>
    <name evidence="4" type="ORF">C5746_35025</name>
</gene>
<dbReference type="InterPro" id="IPR003033">
    <property type="entry name" value="SCP2_sterol-bd_dom"/>
</dbReference>
<evidence type="ECO:0000256" key="1">
    <source>
        <dbReference type="SAM" id="MobiDB-lite"/>
    </source>
</evidence>
<dbReference type="Gene3D" id="3.30.1050.10">
    <property type="entry name" value="SCP2 sterol-binding domain"/>
    <property type="match status" value="1"/>
</dbReference>
<dbReference type="InterPro" id="IPR036527">
    <property type="entry name" value="SCP2_sterol-bd_dom_sf"/>
</dbReference>
<evidence type="ECO:0000313" key="4">
    <source>
        <dbReference type="EMBL" id="AXE81301.1"/>
    </source>
</evidence>
<name>A0A2Z5JLI9_STRAR</name>
<reference evidence="4 5" key="1">
    <citation type="journal article" date="2018" name="Front. Microbiol.">
        <title>Genome Sequencing of Streptomyces atratus SCSIOZH16 and Activation Production of Nocardamine via Metabolic Engineering.</title>
        <authorList>
            <person name="Li Y."/>
            <person name="Zhang C."/>
            <person name="Liu C."/>
            <person name="Ju J."/>
            <person name="Ma J."/>
        </authorList>
    </citation>
    <scope>NUCLEOTIDE SEQUENCE [LARGE SCALE GENOMIC DNA]</scope>
    <source>
        <strain evidence="4 5">SCSIO_ZH16</strain>
    </source>
</reference>
<evidence type="ECO:0000259" key="3">
    <source>
        <dbReference type="Pfam" id="PF11716"/>
    </source>
</evidence>
<evidence type="ECO:0000313" key="5">
    <source>
        <dbReference type="Proteomes" id="UP000252698"/>
    </source>
</evidence>
<organism evidence="4 5">
    <name type="scientific">Streptomyces atratus</name>
    <dbReference type="NCBI Taxonomy" id="1893"/>
    <lineage>
        <taxon>Bacteria</taxon>
        <taxon>Bacillati</taxon>
        <taxon>Actinomycetota</taxon>
        <taxon>Actinomycetes</taxon>
        <taxon>Kitasatosporales</taxon>
        <taxon>Streptomycetaceae</taxon>
        <taxon>Streptomyces</taxon>
    </lineage>
</organism>
<dbReference type="InterPro" id="IPR034660">
    <property type="entry name" value="DinB/YfiT-like"/>
</dbReference>
<sequence>MTFAHTRTIVDEFTRAPRGAGPPGRTRERFTGQSGPGGYRVGEGAGVTSCGTEDEGAGHTDSGTPALAAGPATWSCVPRAPWVIRDEVRGRAARIRRTDAVETGRNVESVAGHDVRGTLPEGLGEAIRATAEEIAAVLRGVADTGVPVPGSEWTLGQAAAHLAQANELMADIAAGQERSYGDGTPQSLAEANERALAGFGERDADPLAEMIVTHADAYLTSVGRCTTDANVVTPLGPMTKAVLGSYLLTHMLGHGYDLARALGRPHMLDRTRVELSLPFLITAMPRVTDAAAIARLTARYTIRLRGGARFGVTFTDGVVSVTPQPPTRPDCTILIEPVTFLLMALGRCNPWGAMARGRVLAWGRKPWLAPRFPELFKAP</sequence>
<feature type="domain" description="Mycothiol-dependent maleylpyruvate isomerase metal-binding" evidence="3">
    <location>
        <begin position="128"/>
        <end position="259"/>
    </location>
</feature>
<dbReference type="Proteomes" id="UP000252698">
    <property type="component" value="Chromosome"/>
</dbReference>
<protein>
    <submittedName>
        <fullName evidence="4">Sterol-binding protein</fullName>
    </submittedName>
</protein>
<dbReference type="KEGG" id="sata:C5746_35025"/>
<feature type="domain" description="SCP2" evidence="2">
    <location>
        <begin position="289"/>
        <end position="359"/>
    </location>
</feature>
<dbReference type="AlphaFoldDB" id="A0A2Z5JLI9"/>
<feature type="region of interest" description="Disordered" evidence="1">
    <location>
        <begin position="1"/>
        <end position="65"/>
    </location>
</feature>
<evidence type="ECO:0000259" key="2">
    <source>
        <dbReference type="Pfam" id="PF02036"/>
    </source>
</evidence>
<proteinExistence type="predicted"/>
<dbReference type="InterPro" id="IPR017517">
    <property type="entry name" value="Maleyloyr_isom"/>
</dbReference>
<feature type="compositionally biased region" description="Gly residues" evidence="1">
    <location>
        <begin position="34"/>
        <end position="45"/>
    </location>
</feature>
<accession>A0A2Z5JLI9</accession>
<dbReference type="InterPro" id="IPR024344">
    <property type="entry name" value="MDMPI_metal-binding"/>
</dbReference>